<dbReference type="AlphaFoldDB" id="U4L3V8"/>
<keyword evidence="3" id="KW-1185">Reference proteome</keyword>
<protein>
    <submittedName>
        <fullName evidence="2">Uncharacterized protein</fullName>
    </submittedName>
</protein>
<organism evidence="2 3">
    <name type="scientific">Pyronema omphalodes (strain CBS 100304)</name>
    <name type="common">Pyronema confluens</name>
    <dbReference type="NCBI Taxonomy" id="1076935"/>
    <lineage>
        <taxon>Eukaryota</taxon>
        <taxon>Fungi</taxon>
        <taxon>Dikarya</taxon>
        <taxon>Ascomycota</taxon>
        <taxon>Pezizomycotina</taxon>
        <taxon>Pezizomycetes</taxon>
        <taxon>Pezizales</taxon>
        <taxon>Pyronemataceae</taxon>
        <taxon>Pyronema</taxon>
    </lineage>
</organism>
<dbReference type="EMBL" id="HF935215">
    <property type="protein sequence ID" value="CCX04740.1"/>
    <property type="molecule type" value="Genomic_DNA"/>
</dbReference>
<proteinExistence type="predicted"/>
<evidence type="ECO:0000256" key="1">
    <source>
        <dbReference type="SAM" id="MobiDB-lite"/>
    </source>
</evidence>
<accession>U4L3V8</accession>
<dbReference type="Proteomes" id="UP000018144">
    <property type="component" value="Unassembled WGS sequence"/>
</dbReference>
<gene>
    <name evidence="2" type="ORF">PCON_03404</name>
</gene>
<name>U4L3V8_PYROM</name>
<evidence type="ECO:0000313" key="3">
    <source>
        <dbReference type="Proteomes" id="UP000018144"/>
    </source>
</evidence>
<evidence type="ECO:0000313" key="2">
    <source>
        <dbReference type="EMBL" id="CCX04740.1"/>
    </source>
</evidence>
<reference evidence="2 3" key="1">
    <citation type="journal article" date="2013" name="PLoS Genet.">
        <title>The genome and development-dependent transcriptomes of Pyronema confluens: a window into fungal evolution.</title>
        <authorList>
            <person name="Traeger S."/>
            <person name="Altegoer F."/>
            <person name="Freitag M."/>
            <person name="Gabaldon T."/>
            <person name="Kempken F."/>
            <person name="Kumar A."/>
            <person name="Marcet-Houben M."/>
            <person name="Poggeler S."/>
            <person name="Stajich J.E."/>
            <person name="Nowrousian M."/>
        </authorList>
    </citation>
    <scope>NUCLEOTIDE SEQUENCE [LARGE SCALE GENOMIC DNA]</scope>
    <source>
        <strain evidence="3">CBS 100304</strain>
        <tissue evidence="2">Vegetative mycelium</tissue>
    </source>
</reference>
<feature type="region of interest" description="Disordered" evidence="1">
    <location>
        <begin position="30"/>
        <end position="88"/>
    </location>
</feature>
<sequence length="256" mass="29586">MQHYNPDEQDYAMDEDSPLRMEALAGPWHTPLAVGHGHPVAPSGVIRNHSSSSRPAPYTRSKPIDIPNPTSREPKASKPRRIPNYNDANPIESDYNWSRHVQVVGEDFDEQYNHIPESHDFMICGFTVHCRCPIAYPWLYRLEAVTQQLNLRDRKNFTADHRHIFYAAFAKFAEYCAIAKNSDMVNRDKLPEPFRQLITIHAYLQNSRLFSQYALDVIKWVDEIFNNIALPATTTRTFAALLEVLDGFLDQLQRFN</sequence>